<protein>
    <submittedName>
        <fullName evidence="4">Uncharacterized protein</fullName>
    </submittedName>
</protein>
<sequence length="108" mass="10337">MYGLGQGPVLAVAPPRAAPAVGGPGVSQPSLCAGIPAGRPTARAPVAPRGSGDDGRRGGPGADSPRVAARADSPVGGWELAGGAGRGARGEPRTTSGALDRPRRGGGP</sequence>
<dbReference type="Proteomes" id="UP000325313">
    <property type="component" value="Unassembled WGS sequence"/>
</dbReference>
<reference evidence="4 5" key="1">
    <citation type="submission" date="2019-05" db="EMBL/GenBank/DDBJ databases">
        <title>Emergence of the Ug99 lineage of the wheat stem rust pathogen through somatic hybridization.</title>
        <authorList>
            <person name="Li F."/>
            <person name="Upadhyaya N.M."/>
            <person name="Sperschneider J."/>
            <person name="Matny O."/>
            <person name="Nguyen-Phuc H."/>
            <person name="Mago R."/>
            <person name="Raley C."/>
            <person name="Miller M.E."/>
            <person name="Silverstein K.A.T."/>
            <person name="Henningsen E."/>
            <person name="Hirsch C.D."/>
            <person name="Visser B."/>
            <person name="Pretorius Z.A."/>
            <person name="Steffenson B.J."/>
            <person name="Schwessinger B."/>
            <person name="Dodds P.N."/>
            <person name="Figueroa M."/>
        </authorList>
    </citation>
    <scope>NUCLEOTIDE SEQUENCE [LARGE SCALE GENOMIC DNA]</scope>
    <source>
        <strain evidence="4 5">Ug99</strain>
    </source>
</reference>
<name>A0A5B0RGG3_PUCGR</name>
<organism evidence="4 5">
    <name type="scientific">Puccinia graminis f. sp. tritici</name>
    <dbReference type="NCBI Taxonomy" id="56615"/>
    <lineage>
        <taxon>Eukaryota</taxon>
        <taxon>Fungi</taxon>
        <taxon>Dikarya</taxon>
        <taxon>Basidiomycota</taxon>
        <taxon>Pucciniomycotina</taxon>
        <taxon>Pucciniomycetes</taxon>
        <taxon>Pucciniales</taxon>
        <taxon>Pucciniaceae</taxon>
        <taxon>Puccinia</taxon>
    </lineage>
</organism>
<accession>A0A5B0RGG3</accession>
<proteinExistence type="predicted"/>
<gene>
    <name evidence="3" type="ORF">PGTUg99_000869</name>
    <name evidence="2" type="ORF">PGTUg99_000985</name>
    <name evidence="4" type="ORF">PGTUg99_001623</name>
</gene>
<evidence type="ECO:0000313" key="2">
    <source>
        <dbReference type="EMBL" id="KAA1083596.1"/>
    </source>
</evidence>
<dbReference type="AlphaFoldDB" id="A0A5B0RGG3"/>
<evidence type="ECO:0000256" key="1">
    <source>
        <dbReference type="SAM" id="MobiDB-lite"/>
    </source>
</evidence>
<evidence type="ECO:0000313" key="3">
    <source>
        <dbReference type="EMBL" id="KAA1124980.1"/>
    </source>
</evidence>
<comment type="caution">
    <text evidence="4">The sequence shown here is derived from an EMBL/GenBank/DDBJ whole genome shotgun (WGS) entry which is preliminary data.</text>
</comment>
<evidence type="ECO:0000313" key="4">
    <source>
        <dbReference type="EMBL" id="KAA1124981.1"/>
    </source>
</evidence>
<dbReference type="EMBL" id="VDEP01000437">
    <property type="protein sequence ID" value="KAA1083596.1"/>
    <property type="molecule type" value="Genomic_DNA"/>
</dbReference>
<feature type="region of interest" description="Disordered" evidence="1">
    <location>
        <begin position="14"/>
        <end position="108"/>
    </location>
</feature>
<dbReference type="EMBL" id="VDEP01000193">
    <property type="protein sequence ID" value="KAA1124981.1"/>
    <property type="molecule type" value="Genomic_DNA"/>
</dbReference>
<evidence type="ECO:0000313" key="5">
    <source>
        <dbReference type="Proteomes" id="UP000325313"/>
    </source>
</evidence>
<dbReference type="EMBL" id="VDEP01000193">
    <property type="protein sequence ID" value="KAA1124980.1"/>
    <property type="molecule type" value="Genomic_DNA"/>
</dbReference>